<dbReference type="InterPro" id="IPR029063">
    <property type="entry name" value="SAM-dependent_MTases_sf"/>
</dbReference>
<keyword evidence="2 5" id="KW-0808">Transferase</keyword>
<reference evidence="5 6" key="1">
    <citation type="submission" date="2016-12" db="EMBL/GenBank/DDBJ databases">
        <title>The genome of dimorphic prosthecate Glycocaulis alkaliphilus 6b-8t, isolated from crude oil dictates its adaptability in petroleum environments.</title>
        <authorList>
            <person name="Wu X.-L."/>
            <person name="Geng S."/>
        </authorList>
    </citation>
    <scope>NUCLEOTIDE SEQUENCE [LARGE SCALE GENOMIC DNA]</scope>
    <source>
        <strain evidence="5 6">6B-8</strain>
    </source>
</reference>
<dbReference type="Proteomes" id="UP000286954">
    <property type="component" value="Chromosome"/>
</dbReference>
<dbReference type="InterPro" id="IPR013216">
    <property type="entry name" value="Methyltransf_11"/>
</dbReference>
<evidence type="ECO:0000313" key="6">
    <source>
        <dbReference type="Proteomes" id="UP000286954"/>
    </source>
</evidence>
<sequence>MQGDLQQAVKTAETYYDSHDADRFYALIWGGEDIHVGLYDTDQSPIAEASAKTVSHMASRLANLKPGARVLDLGAGYGGAARYLAREHGAHVTCLNLSDVENARNRELTARQGLSDRIRVDHGAFEDLAYPDASFDIVWSQDAFLHSGDRARVLKNAARALKSGGEIIFTDPMQADIVDDPSALQPVYDRIHLSSLGSFVFYRRTLQALGLEDAGCEDMTGQLRTHYARVRAELLARRDELKGEVSEAYVERMLGGLTNWVKAADEGLLAWGITHYRKPG</sequence>
<organism evidence="5 6">
    <name type="scientific">Glycocaulis alkaliphilus</name>
    <dbReference type="NCBI Taxonomy" id="1434191"/>
    <lineage>
        <taxon>Bacteria</taxon>
        <taxon>Pseudomonadati</taxon>
        <taxon>Pseudomonadota</taxon>
        <taxon>Alphaproteobacteria</taxon>
        <taxon>Maricaulales</taxon>
        <taxon>Maricaulaceae</taxon>
        <taxon>Glycocaulis</taxon>
    </lineage>
</organism>
<dbReference type="SUPFAM" id="SSF53335">
    <property type="entry name" value="S-adenosyl-L-methionine-dependent methyltransferases"/>
    <property type="match status" value="1"/>
</dbReference>
<comment type="pathway">
    <text evidence="4">Amine and polyamine biosynthesis; betaine biosynthesis via glycine pathway; betaine from glycine: step 3/3.</text>
</comment>
<dbReference type="Pfam" id="PF08241">
    <property type="entry name" value="Methyltransf_11"/>
    <property type="match status" value="1"/>
</dbReference>
<dbReference type="GO" id="GO:0019286">
    <property type="term" value="P:glycine betaine biosynthetic process from glycine"/>
    <property type="evidence" value="ECO:0007669"/>
    <property type="project" value="UniProtKB-ARBA"/>
</dbReference>
<dbReference type="CDD" id="cd02440">
    <property type="entry name" value="AdoMet_MTases"/>
    <property type="match status" value="1"/>
</dbReference>
<keyword evidence="1 5" id="KW-0489">Methyltransferase</keyword>
<gene>
    <name evidence="5" type="ORF">X907_0698</name>
</gene>
<keyword evidence="3" id="KW-0949">S-adenosyl-L-methionine</keyword>
<dbReference type="KEGG" id="gak:X907_0698"/>
<evidence type="ECO:0000256" key="1">
    <source>
        <dbReference type="ARBA" id="ARBA00022603"/>
    </source>
</evidence>
<dbReference type="OrthoDB" id="9765084at2"/>
<name>A0A3T0E791_9PROT</name>
<evidence type="ECO:0000256" key="2">
    <source>
        <dbReference type="ARBA" id="ARBA00022679"/>
    </source>
</evidence>
<dbReference type="AlphaFoldDB" id="A0A3T0E791"/>
<dbReference type="Gene3D" id="3.40.50.150">
    <property type="entry name" value="Vaccinia Virus protein VP39"/>
    <property type="match status" value="1"/>
</dbReference>
<proteinExistence type="predicted"/>
<dbReference type="GO" id="GO:0032259">
    <property type="term" value="P:methylation"/>
    <property type="evidence" value="ECO:0007669"/>
    <property type="project" value="UniProtKB-KW"/>
</dbReference>
<dbReference type="PANTHER" id="PTHR44068">
    <property type="entry name" value="ZGC:194242"/>
    <property type="match status" value="1"/>
</dbReference>
<dbReference type="EMBL" id="CP018911">
    <property type="protein sequence ID" value="AZU03243.1"/>
    <property type="molecule type" value="Genomic_DNA"/>
</dbReference>
<dbReference type="InterPro" id="IPR050447">
    <property type="entry name" value="Erg6_SMT_methyltransf"/>
</dbReference>
<dbReference type="PANTHER" id="PTHR44068:SF11">
    <property type="entry name" value="GERANYL DIPHOSPHATE 2-C-METHYLTRANSFERASE"/>
    <property type="match status" value="1"/>
</dbReference>
<dbReference type="FunFam" id="3.40.50.150:FF:000461">
    <property type="entry name" value="Sarcosine/dimethylglycine N-methyltransferase"/>
    <property type="match status" value="1"/>
</dbReference>
<dbReference type="RefSeq" id="WP_127565648.1">
    <property type="nucleotide sequence ID" value="NZ_BMFB01000002.1"/>
</dbReference>
<evidence type="ECO:0000313" key="5">
    <source>
        <dbReference type="EMBL" id="AZU03243.1"/>
    </source>
</evidence>
<accession>A0A3T0E791</accession>
<evidence type="ECO:0000256" key="3">
    <source>
        <dbReference type="ARBA" id="ARBA00022691"/>
    </source>
</evidence>
<dbReference type="GO" id="GO:0052729">
    <property type="term" value="F:dimethylglycine N-methyltransferase activity"/>
    <property type="evidence" value="ECO:0007669"/>
    <property type="project" value="UniProtKB-ARBA"/>
</dbReference>
<protein>
    <submittedName>
        <fullName evidence="5">Type 11 methyltransferase</fullName>
    </submittedName>
</protein>
<keyword evidence="6" id="KW-1185">Reference proteome</keyword>
<evidence type="ECO:0000256" key="4">
    <source>
        <dbReference type="ARBA" id="ARBA00060542"/>
    </source>
</evidence>